<keyword evidence="2" id="KW-1185">Reference proteome</keyword>
<dbReference type="EMBL" id="CM004390">
    <property type="protein sequence ID" value="KAG8656228.1"/>
    <property type="molecule type" value="Genomic_DNA"/>
</dbReference>
<evidence type="ECO:0000313" key="1">
    <source>
        <dbReference type="EMBL" id="KAG8656228.1"/>
    </source>
</evidence>
<evidence type="ECO:0000313" key="2">
    <source>
        <dbReference type="Proteomes" id="UP000091857"/>
    </source>
</evidence>
<protein>
    <submittedName>
        <fullName evidence="1">Uncharacterized protein</fullName>
    </submittedName>
</protein>
<gene>
    <name evidence="1" type="ORF">MANES_04G110000v8</name>
</gene>
<accession>A0ACB7HWP5</accession>
<sequence length="755" mass="85761">MLILQQNSIYESPFPIQELSKLKNLEYLDVSENYIKSPLPIQDFKNISKLSKLKYMDLSWNAFNTDLFSFSNIFSSVEILDLYGNSLRGPLLYRDIVRLKNLTMLNLGRSGLNGTQPIQSLCSLTRLQELDLSYNFFGDNLLPCFQNLTSLRFLDLSYNQFTGQIPSSWLASLQSLKYIDLSYNLFEGQFSFNVFANNSNIEVVKFASDNNKFEVVSKYPGWIPSFQLKVLVLQNCLDNMPEFLFHQFKLKLIDLSNNKINGSFPTWLLQNNAELDRLILKNNSFKGQIHLPTYSSFNTTMLDVSDNQFFGQLQDIGQIFPNMKFLDLSRNGFQGDFLFSTGTDCKLQILDLSSNNFSGHVPEKLISGCTSLQILRLSNNNFHGQIFTSRFNLTELAILQLNDNQFDGSLSSLVIKILFLRELDLSNNYFHGEIPRWVTNITYFYLMDLSQNYFEGQLSCEIFSVAYVDISHNSLSGALPSCFNVRHSWDSRGPQHMNLQGNRLNGSLPEAFLNSSNMLTLNLRENELSGSLPNKFGAFPNLRVLLLGGNRLNGHIPSGLCQLNNVSLLDLSRNYFSGSIPHCLYNLSFGRKELYGQFDVSYSLDYTGDEVYRESVIGLEKYSSSYYIFTSKVEEVEFVTKHMNYAFKGDILNYLFGLDLSDNNLEGQIPDQLGKLSQLRALNLSHNYLTGSIPASLSNLTQLESFDLSHNNLSGQIPSQLIALHFLAVFSVAYNNLSGKIPDMKGQFSTFDNTS</sequence>
<reference evidence="2" key="1">
    <citation type="journal article" date="2016" name="Nat. Biotechnol.">
        <title>Sequencing wild and cultivated cassava and related species reveals extensive interspecific hybridization and genetic diversity.</title>
        <authorList>
            <person name="Bredeson J.V."/>
            <person name="Lyons J.B."/>
            <person name="Prochnik S.E."/>
            <person name="Wu G.A."/>
            <person name="Ha C.M."/>
            <person name="Edsinger-Gonzales E."/>
            <person name="Grimwood J."/>
            <person name="Schmutz J."/>
            <person name="Rabbi I.Y."/>
            <person name="Egesi C."/>
            <person name="Nauluvula P."/>
            <person name="Lebot V."/>
            <person name="Ndunguru J."/>
            <person name="Mkamilo G."/>
            <person name="Bart R.S."/>
            <person name="Setter T.L."/>
            <person name="Gleadow R.M."/>
            <person name="Kulakow P."/>
            <person name="Ferguson M.E."/>
            <person name="Rounsley S."/>
            <person name="Rokhsar D.S."/>
        </authorList>
    </citation>
    <scope>NUCLEOTIDE SEQUENCE [LARGE SCALE GENOMIC DNA]</scope>
    <source>
        <strain evidence="2">cv. AM560-2</strain>
    </source>
</reference>
<organism evidence="1 2">
    <name type="scientific">Manihot esculenta</name>
    <name type="common">Cassava</name>
    <name type="synonym">Jatropha manihot</name>
    <dbReference type="NCBI Taxonomy" id="3983"/>
    <lineage>
        <taxon>Eukaryota</taxon>
        <taxon>Viridiplantae</taxon>
        <taxon>Streptophyta</taxon>
        <taxon>Embryophyta</taxon>
        <taxon>Tracheophyta</taxon>
        <taxon>Spermatophyta</taxon>
        <taxon>Magnoliopsida</taxon>
        <taxon>eudicotyledons</taxon>
        <taxon>Gunneridae</taxon>
        <taxon>Pentapetalae</taxon>
        <taxon>rosids</taxon>
        <taxon>fabids</taxon>
        <taxon>Malpighiales</taxon>
        <taxon>Euphorbiaceae</taxon>
        <taxon>Crotonoideae</taxon>
        <taxon>Manihoteae</taxon>
        <taxon>Manihot</taxon>
    </lineage>
</organism>
<proteinExistence type="predicted"/>
<dbReference type="Proteomes" id="UP000091857">
    <property type="component" value="Chromosome 4"/>
</dbReference>
<comment type="caution">
    <text evidence="1">The sequence shown here is derived from an EMBL/GenBank/DDBJ whole genome shotgun (WGS) entry which is preliminary data.</text>
</comment>
<name>A0ACB7HWP5_MANES</name>